<sequence length="78" mass="8195">MVPNMLGSEALPRITAVAPTARVVIFTAYDDDHAALSAALHGGAHGCLRKDVTDTDLVAQSRRIVAGGPTRRSPKSWG</sequence>
<organism evidence="3 4">
    <name type="scientific">Saccharothrix espanaensis (strain ATCC 51144 / DSM 44229 / JCM 9112 / NBRC 15066 / NRRL 15764)</name>
    <dbReference type="NCBI Taxonomy" id="1179773"/>
    <lineage>
        <taxon>Bacteria</taxon>
        <taxon>Bacillati</taxon>
        <taxon>Actinomycetota</taxon>
        <taxon>Actinomycetes</taxon>
        <taxon>Pseudonocardiales</taxon>
        <taxon>Pseudonocardiaceae</taxon>
        <taxon>Saccharothrix</taxon>
    </lineage>
</organism>
<dbReference type="AlphaFoldDB" id="K0K831"/>
<dbReference type="PATRIC" id="fig|1179773.3.peg.6485"/>
<proteinExistence type="predicted"/>
<feature type="domain" description="Response regulatory" evidence="2">
    <location>
        <begin position="1"/>
        <end position="65"/>
    </location>
</feature>
<dbReference type="EMBL" id="HE804045">
    <property type="protein sequence ID" value="CCH33677.1"/>
    <property type="molecule type" value="Genomic_DNA"/>
</dbReference>
<dbReference type="KEGG" id="sesp:BN6_64340"/>
<keyword evidence="4" id="KW-1185">Reference proteome</keyword>
<evidence type="ECO:0000259" key="2">
    <source>
        <dbReference type="PROSITE" id="PS50110"/>
    </source>
</evidence>
<dbReference type="PROSITE" id="PS50110">
    <property type="entry name" value="RESPONSE_REGULATORY"/>
    <property type="match status" value="1"/>
</dbReference>
<evidence type="ECO:0000313" key="3">
    <source>
        <dbReference type="EMBL" id="CCH33677.1"/>
    </source>
</evidence>
<dbReference type="Proteomes" id="UP000006281">
    <property type="component" value="Chromosome"/>
</dbReference>
<evidence type="ECO:0000256" key="1">
    <source>
        <dbReference type="PROSITE-ProRule" id="PRU00169"/>
    </source>
</evidence>
<protein>
    <recommendedName>
        <fullName evidence="2">Response regulatory domain-containing protein</fullName>
    </recommendedName>
</protein>
<name>K0K831_SACES</name>
<gene>
    <name evidence="3" type="ordered locus">BN6_64340</name>
</gene>
<reference evidence="3 4" key="1">
    <citation type="journal article" date="2012" name="BMC Genomics">
        <title>Complete genome sequence of Saccharothrix espanaensis DSM 44229T and comparison to the other completely sequenced Pseudonocardiaceae.</title>
        <authorList>
            <person name="Strobel T."/>
            <person name="Al-Dilaimi A."/>
            <person name="Blom J."/>
            <person name="Gessner A."/>
            <person name="Kalinowski J."/>
            <person name="Luzhetska M."/>
            <person name="Puhler A."/>
            <person name="Szczepanowski R."/>
            <person name="Bechthold A."/>
            <person name="Ruckert C."/>
        </authorList>
    </citation>
    <scope>NUCLEOTIDE SEQUENCE [LARGE SCALE GENOMIC DNA]</scope>
    <source>
        <strain evidence="4">ATCC 51144 / DSM 44229 / JCM 9112 / NBRC 15066 / NRRL 15764</strain>
    </source>
</reference>
<dbReference type="InterPro" id="IPR011006">
    <property type="entry name" value="CheY-like_superfamily"/>
</dbReference>
<evidence type="ECO:0000313" key="4">
    <source>
        <dbReference type="Proteomes" id="UP000006281"/>
    </source>
</evidence>
<dbReference type="InterPro" id="IPR001789">
    <property type="entry name" value="Sig_transdc_resp-reg_receiver"/>
</dbReference>
<accession>K0K831</accession>
<dbReference type="eggNOG" id="COG2197">
    <property type="taxonomic scope" value="Bacteria"/>
</dbReference>
<dbReference type="HOGENOM" id="CLU_2619903_0_0_11"/>
<dbReference type="SUPFAM" id="SSF52172">
    <property type="entry name" value="CheY-like"/>
    <property type="match status" value="1"/>
</dbReference>
<dbReference type="Gene3D" id="3.40.50.2300">
    <property type="match status" value="1"/>
</dbReference>
<dbReference type="STRING" id="1179773.BN6_64340"/>
<comment type="caution">
    <text evidence="1">Lacks conserved residue(s) required for the propagation of feature annotation.</text>
</comment>
<dbReference type="GO" id="GO:0000160">
    <property type="term" value="P:phosphorelay signal transduction system"/>
    <property type="evidence" value="ECO:0007669"/>
    <property type="project" value="InterPro"/>
</dbReference>